<reference evidence="3" key="1">
    <citation type="submission" date="2016-10" db="EMBL/GenBank/DDBJ databases">
        <authorList>
            <person name="Varghese N."/>
            <person name="Submissions S."/>
        </authorList>
    </citation>
    <scope>NUCLEOTIDE SEQUENCE [LARGE SCALE GENOMIC DNA]</scope>
    <source>
        <strain evidence="3">KHC7</strain>
    </source>
</reference>
<evidence type="ECO:0000313" key="3">
    <source>
        <dbReference type="Proteomes" id="UP000199355"/>
    </source>
</evidence>
<dbReference type="Proteomes" id="UP000199355">
    <property type="component" value="Unassembled WGS sequence"/>
</dbReference>
<dbReference type="STRING" id="571438.SAMN05192586_102117"/>
<dbReference type="OrthoDB" id="5460005at2"/>
<accession>A0A1G7IY45</accession>
<gene>
    <name evidence="2" type="ORF">SAMN05192586_102117</name>
</gene>
<keyword evidence="3" id="KW-1185">Reference proteome</keyword>
<feature type="region of interest" description="Disordered" evidence="1">
    <location>
        <begin position="1"/>
        <end position="41"/>
    </location>
</feature>
<evidence type="ECO:0000256" key="1">
    <source>
        <dbReference type="SAM" id="MobiDB-lite"/>
    </source>
</evidence>
<sequence length="155" mass="15730">MGAAPAQATDGEKTPAAAASADAPQGKAPAAGQAAPTAADTAAAPTEVTELWTGSIFSSTYRVGVCFSAAGAVRGVVHLRLRNGQVDVYHITGSVKDNVVKARHSSGHSFEGRLTAADRVEGVIRLKNGLRLDVEGRRVQGVPLTGGDCSPPAAE</sequence>
<organism evidence="2 3">
    <name type="scientific">Desulfovibrio legallii</name>
    <dbReference type="NCBI Taxonomy" id="571438"/>
    <lineage>
        <taxon>Bacteria</taxon>
        <taxon>Pseudomonadati</taxon>
        <taxon>Thermodesulfobacteriota</taxon>
        <taxon>Desulfovibrionia</taxon>
        <taxon>Desulfovibrionales</taxon>
        <taxon>Desulfovibrionaceae</taxon>
        <taxon>Desulfovibrio</taxon>
    </lineage>
</organism>
<proteinExistence type="predicted"/>
<protein>
    <submittedName>
        <fullName evidence="2">Uncharacterized protein</fullName>
    </submittedName>
</protein>
<feature type="compositionally biased region" description="Low complexity" evidence="1">
    <location>
        <begin position="14"/>
        <end position="41"/>
    </location>
</feature>
<name>A0A1G7IY45_9BACT</name>
<dbReference type="AlphaFoldDB" id="A0A1G7IY45"/>
<dbReference type="EMBL" id="FNBX01000002">
    <property type="protein sequence ID" value="SDF17627.1"/>
    <property type="molecule type" value="Genomic_DNA"/>
</dbReference>
<evidence type="ECO:0000313" key="2">
    <source>
        <dbReference type="EMBL" id="SDF17627.1"/>
    </source>
</evidence>